<feature type="chain" id="PRO_5046313795" evidence="2">
    <location>
        <begin position="25"/>
        <end position="179"/>
    </location>
</feature>
<keyword evidence="5" id="KW-1185">Reference proteome</keyword>
<dbReference type="InterPro" id="IPR019606">
    <property type="entry name" value="GerMN"/>
</dbReference>
<organism evidence="4 5">
    <name type="scientific">Paenibacillus harenae</name>
    <dbReference type="NCBI Taxonomy" id="306543"/>
    <lineage>
        <taxon>Bacteria</taxon>
        <taxon>Bacillati</taxon>
        <taxon>Bacillota</taxon>
        <taxon>Bacilli</taxon>
        <taxon>Bacillales</taxon>
        <taxon>Paenibacillaceae</taxon>
        <taxon>Paenibacillus</taxon>
    </lineage>
</organism>
<comment type="caution">
    <text evidence="4">The sequence shown here is derived from an EMBL/GenBank/DDBJ whole genome shotgun (WGS) entry which is preliminary data.</text>
</comment>
<dbReference type="Pfam" id="PF10646">
    <property type="entry name" value="Germane"/>
    <property type="match status" value="1"/>
</dbReference>
<evidence type="ECO:0000256" key="1">
    <source>
        <dbReference type="SAM" id="MobiDB-lite"/>
    </source>
</evidence>
<dbReference type="PROSITE" id="PS51257">
    <property type="entry name" value="PROKAR_LIPOPROTEIN"/>
    <property type="match status" value="1"/>
</dbReference>
<dbReference type="Proteomes" id="UP001229346">
    <property type="component" value="Unassembled WGS sequence"/>
</dbReference>
<feature type="signal peptide" evidence="2">
    <location>
        <begin position="1"/>
        <end position="24"/>
    </location>
</feature>
<evidence type="ECO:0000313" key="5">
    <source>
        <dbReference type="Proteomes" id="UP001229346"/>
    </source>
</evidence>
<name>A0ABT9TVT6_PAEHA</name>
<feature type="region of interest" description="Disordered" evidence="1">
    <location>
        <begin position="28"/>
        <end position="47"/>
    </location>
</feature>
<dbReference type="EMBL" id="JAUSSU010000002">
    <property type="protein sequence ID" value="MDQ0111471.1"/>
    <property type="molecule type" value="Genomic_DNA"/>
</dbReference>
<dbReference type="RefSeq" id="WP_307201485.1">
    <property type="nucleotide sequence ID" value="NZ_JAUSSU010000002.1"/>
</dbReference>
<proteinExistence type="predicted"/>
<gene>
    <name evidence="4" type="ORF">J2T15_000904</name>
</gene>
<sequence>MTNVKARGLLAAFLLTLTLAGCGAQDKPAVSNGVSGATTPPSQEQSVPVKRTISVFSTDSELTKTSAREVEIELSEGDNELALVKSTLAELQKDGGKEEISLWKAIAFDKVTLEDDLVTVDILLPDEARLGGPGEMLAIESLTKTLFQFDFVNAVDILVDGEALETLMGHVELEHPYRK</sequence>
<accession>A0ABT9TVT6</accession>
<reference evidence="4 5" key="1">
    <citation type="submission" date="2023-07" db="EMBL/GenBank/DDBJ databases">
        <title>Sorghum-associated microbial communities from plants grown in Nebraska, USA.</title>
        <authorList>
            <person name="Schachtman D."/>
        </authorList>
    </citation>
    <scope>NUCLEOTIDE SEQUENCE [LARGE SCALE GENOMIC DNA]</scope>
    <source>
        <strain evidence="4 5">CC482</strain>
    </source>
</reference>
<protein>
    <submittedName>
        <fullName evidence="4">Component of type VI protein secretion system</fullName>
    </submittedName>
</protein>
<keyword evidence="2" id="KW-0732">Signal</keyword>
<evidence type="ECO:0000259" key="3">
    <source>
        <dbReference type="Pfam" id="PF10646"/>
    </source>
</evidence>
<feature type="domain" description="GerMN" evidence="3">
    <location>
        <begin position="68"/>
        <end position="165"/>
    </location>
</feature>
<evidence type="ECO:0000313" key="4">
    <source>
        <dbReference type="EMBL" id="MDQ0111471.1"/>
    </source>
</evidence>
<feature type="compositionally biased region" description="Polar residues" evidence="1">
    <location>
        <begin position="32"/>
        <end position="46"/>
    </location>
</feature>
<evidence type="ECO:0000256" key="2">
    <source>
        <dbReference type="SAM" id="SignalP"/>
    </source>
</evidence>